<evidence type="ECO:0000256" key="1">
    <source>
        <dbReference type="ARBA" id="ARBA00023125"/>
    </source>
</evidence>
<dbReference type="SUPFAM" id="SSF46689">
    <property type="entry name" value="Homeodomain-like"/>
    <property type="match status" value="1"/>
</dbReference>
<accession>A0A857LLR8</accession>
<evidence type="ECO:0000313" key="2">
    <source>
        <dbReference type="EMBL" id="QHN39021.1"/>
    </source>
</evidence>
<dbReference type="InterPro" id="IPR001647">
    <property type="entry name" value="HTH_TetR"/>
</dbReference>
<proteinExistence type="predicted"/>
<dbReference type="AlphaFoldDB" id="A0A857LLR8"/>
<dbReference type="CDD" id="cd00093">
    <property type="entry name" value="HTH_XRE"/>
    <property type="match status" value="1"/>
</dbReference>
<name>A0A857LLR8_9ACTN</name>
<organism evidence="2">
    <name type="scientific">Gordonia amarae</name>
    <dbReference type="NCBI Taxonomy" id="36821"/>
    <lineage>
        <taxon>Bacteria</taxon>
        <taxon>Bacillati</taxon>
        <taxon>Actinomycetota</taxon>
        <taxon>Actinomycetes</taxon>
        <taxon>Mycobacteriales</taxon>
        <taxon>Gordoniaceae</taxon>
        <taxon>Gordonia</taxon>
    </lineage>
</organism>
<dbReference type="PRINTS" id="PR00455">
    <property type="entry name" value="HTHTETR"/>
</dbReference>
<dbReference type="SUPFAM" id="SSF47413">
    <property type="entry name" value="lambda repressor-like DNA-binding domains"/>
    <property type="match status" value="1"/>
</dbReference>
<dbReference type="PANTHER" id="PTHR30055:SF237">
    <property type="entry name" value="TRANSCRIPTIONAL REPRESSOR MCE3R"/>
    <property type="match status" value="1"/>
</dbReference>
<dbReference type="SUPFAM" id="SSF48498">
    <property type="entry name" value="Tetracyclin repressor-like, C-terminal domain"/>
    <property type="match status" value="1"/>
</dbReference>
<dbReference type="SMART" id="SM00530">
    <property type="entry name" value="HTH_XRE"/>
    <property type="match status" value="1"/>
</dbReference>
<dbReference type="InterPro" id="IPR036271">
    <property type="entry name" value="Tet_transcr_reg_TetR-rel_C_sf"/>
</dbReference>
<reference evidence="2" key="1">
    <citation type="journal article" date="2021" name="Nat. Microbiol.">
        <title>Cocultivation of an ultrasmall environmental parasitic bacterium with lytic ability against bacteria associated with wastewater foams.</title>
        <authorList>
            <person name="Batinovic S."/>
            <person name="Rose J.J.A."/>
            <person name="Ratcliffe J."/>
            <person name="Seviour R.J."/>
            <person name="Petrovski S."/>
        </authorList>
    </citation>
    <scope>NUCLEOTIDE SEQUENCE</scope>
    <source>
        <strain evidence="2">CON44</strain>
    </source>
</reference>
<protein>
    <submittedName>
        <fullName evidence="2">Helix-turn-helix domain-containing protein</fullName>
    </submittedName>
</protein>
<dbReference type="Pfam" id="PF00440">
    <property type="entry name" value="TetR_N"/>
    <property type="match status" value="1"/>
</dbReference>
<dbReference type="RefSeq" id="WP_005185832.1">
    <property type="nucleotide sequence ID" value="NZ_CP045808.1"/>
</dbReference>
<dbReference type="Pfam" id="PF17932">
    <property type="entry name" value="TetR_C_24"/>
    <property type="match status" value="1"/>
</dbReference>
<keyword evidence="1" id="KW-0238">DNA-binding</keyword>
<dbReference type="GO" id="GO:0000976">
    <property type="term" value="F:transcription cis-regulatory region binding"/>
    <property type="evidence" value="ECO:0007669"/>
    <property type="project" value="TreeGrafter"/>
</dbReference>
<dbReference type="GO" id="GO:0003700">
    <property type="term" value="F:DNA-binding transcription factor activity"/>
    <property type="evidence" value="ECO:0007669"/>
    <property type="project" value="TreeGrafter"/>
</dbReference>
<dbReference type="InterPro" id="IPR050109">
    <property type="entry name" value="HTH-type_TetR-like_transc_reg"/>
</dbReference>
<dbReference type="PANTHER" id="PTHR30055">
    <property type="entry name" value="HTH-TYPE TRANSCRIPTIONAL REGULATOR RUTR"/>
    <property type="match status" value="1"/>
</dbReference>
<dbReference type="PROSITE" id="PS50943">
    <property type="entry name" value="HTH_CROC1"/>
    <property type="match status" value="1"/>
</dbReference>
<dbReference type="Gene3D" id="1.10.260.40">
    <property type="entry name" value="lambda repressor-like DNA-binding domains"/>
    <property type="match status" value="1"/>
</dbReference>
<dbReference type="Pfam" id="PF01381">
    <property type="entry name" value="HTH_3"/>
    <property type="match status" value="1"/>
</dbReference>
<gene>
    <name evidence="2" type="ORF">GII30_07400</name>
</gene>
<dbReference type="InterPro" id="IPR001387">
    <property type="entry name" value="Cro/C1-type_HTH"/>
</dbReference>
<sequence>MDPDGRPSVGARVRRARLRKGLSARGLAAALGVSPATLSQLENDKAQLTVTRLESIAAVLGVSACDILSQRGADPVTGSSTAPMASAATASGRSRSDWRKYGPLRQDPVLAAALAEFLELGYHGTTMRRIAGRSGVSVPAIYARHDSKQAILMCILDATMTDLEWRAAAALAECDDPVGRFRCLVENLALYHTYRRDLGFIGASEVRSLEPGNQAVVSARRNHQQELVDEQVRAGVAAHLFTTASPDDAARVVVSMCTALPTWWHPGGRLSPEEVAAEYVGYALNLVGCHPAGSPARAG</sequence>
<dbReference type="PROSITE" id="PS50977">
    <property type="entry name" value="HTH_TETR_2"/>
    <property type="match status" value="1"/>
</dbReference>
<dbReference type="InterPro" id="IPR009057">
    <property type="entry name" value="Homeodomain-like_sf"/>
</dbReference>
<dbReference type="InterPro" id="IPR041490">
    <property type="entry name" value="KstR2_TetR_C"/>
</dbReference>
<dbReference type="EMBL" id="CP045810">
    <property type="protein sequence ID" value="QHN39021.1"/>
    <property type="molecule type" value="Genomic_DNA"/>
</dbReference>
<dbReference type="InterPro" id="IPR010982">
    <property type="entry name" value="Lambda_DNA-bd_dom_sf"/>
</dbReference>
<dbReference type="Gene3D" id="1.10.357.10">
    <property type="entry name" value="Tetracycline Repressor, domain 2"/>
    <property type="match status" value="1"/>
</dbReference>